<feature type="transmembrane region" description="Helical" evidence="1">
    <location>
        <begin position="6"/>
        <end position="35"/>
    </location>
</feature>
<keyword evidence="1" id="KW-1133">Transmembrane helix</keyword>
<comment type="caution">
    <text evidence="2">The sequence shown here is derived from an EMBL/GenBank/DDBJ whole genome shotgun (WGS) entry which is preliminary data.</text>
</comment>
<name>A0A7W4VSK6_9ACTN</name>
<keyword evidence="1" id="KW-0472">Membrane</keyword>
<protein>
    <submittedName>
        <fullName evidence="2">Uncharacterized protein</fullName>
    </submittedName>
</protein>
<dbReference type="RefSeq" id="WP_183590910.1">
    <property type="nucleotide sequence ID" value="NZ_JACHWR010000001.1"/>
</dbReference>
<evidence type="ECO:0000313" key="3">
    <source>
        <dbReference type="Proteomes" id="UP000589626"/>
    </source>
</evidence>
<evidence type="ECO:0000256" key="1">
    <source>
        <dbReference type="SAM" id="Phobius"/>
    </source>
</evidence>
<accession>A0A7W4VSK6</accession>
<dbReference type="Proteomes" id="UP000589626">
    <property type="component" value="Unassembled WGS sequence"/>
</dbReference>
<dbReference type="EMBL" id="JACHWR010000001">
    <property type="protein sequence ID" value="MBB3040944.1"/>
    <property type="molecule type" value="Genomic_DNA"/>
</dbReference>
<keyword evidence="3" id="KW-1185">Reference proteome</keyword>
<gene>
    <name evidence="2" type="ORF">FHU40_000745</name>
</gene>
<proteinExistence type="predicted"/>
<sequence>MTLVSSAVVALAVAFVVIAALAALLSVGVIAHVVVTNRRARLMRQESIGTYYRDLALGH</sequence>
<dbReference type="AlphaFoldDB" id="A0A7W4VSK6"/>
<organism evidence="2 3">
    <name type="scientific">Nocardioides soli</name>
    <dbReference type="NCBI Taxonomy" id="1036020"/>
    <lineage>
        <taxon>Bacteria</taxon>
        <taxon>Bacillati</taxon>
        <taxon>Actinomycetota</taxon>
        <taxon>Actinomycetes</taxon>
        <taxon>Propionibacteriales</taxon>
        <taxon>Nocardioidaceae</taxon>
        <taxon>Nocardioides</taxon>
    </lineage>
</organism>
<keyword evidence="1" id="KW-0812">Transmembrane</keyword>
<evidence type="ECO:0000313" key="2">
    <source>
        <dbReference type="EMBL" id="MBB3040944.1"/>
    </source>
</evidence>
<reference evidence="2 3" key="1">
    <citation type="submission" date="2020-08" db="EMBL/GenBank/DDBJ databases">
        <title>Sequencing the genomes of 1000 actinobacteria strains.</title>
        <authorList>
            <person name="Klenk H.-P."/>
        </authorList>
    </citation>
    <scope>NUCLEOTIDE SEQUENCE [LARGE SCALE GENOMIC DNA]</scope>
    <source>
        <strain evidence="2 3">DSM 105498</strain>
    </source>
</reference>